<dbReference type="Proteomes" id="UP000226031">
    <property type="component" value="Unassembled WGS sequence"/>
</dbReference>
<sequence length="96" mass="10659">MTLGDAIRKKALDILKYSASEVPHNHHASAADAQLSITPICSFSDVEAADVIDFSDEKRTDKLTDDSVDNVEMKKIRDAAIHHDGQESHLLKQFLK</sequence>
<dbReference type="EMBL" id="PDND01000156">
    <property type="protein sequence ID" value="PGH30787.1"/>
    <property type="molecule type" value="Genomic_DNA"/>
</dbReference>
<name>A0A2B7ZD84_9EURO</name>
<evidence type="ECO:0000313" key="2">
    <source>
        <dbReference type="Proteomes" id="UP000226031"/>
    </source>
</evidence>
<protein>
    <submittedName>
        <fullName evidence="1">Uncharacterized protein</fullName>
    </submittedName>
</protein>
<proteinExistence type="predicted"/>
<comment type="caution">
    <text evidence="1">The sequence shown here is derived from an EMBL/GenBank/DDBJ whole genome shotgun (WGS) entry which is preliminary data.</text>
</comment>
<reference evidence="1 2" key="1">
    <citation type="submission" date="2017-10" db="EMBL/GenBank/DDBJ databases">
        <title>Comparative genomics in systemic dimorphic fungi from Ajellomycetaceae.</title>
        <authorList>
            <person name="Munoz J.F."/>
            <person name="Mcewen J.G."/>
            <person name="Clay O.K."/>
            <person name="Cuomo C.A."/>
        </authorList>
    </citation>
    <scope>NUCLEOTIDE SEQUENCE [LARGE SCALE GENOMIC DNA]</scope>
    <source>
        <strain evidence="1 2">UAMH4076</strain>
    </source>
</reference>
<evidence type="ECO:0000313" key="1">
    <source>
        <dbReference type="EMBL" id="PGH30787.1"/>
    </source>
</evidence>
<organism evidence="1 2">
    <name type="scientific">[Emmonsia] crescens</name>
    <dbReference type="NCBI Taxonomy" id="73230"/>
    <lineage>
        <taxon>Eukaryota</taxon>
        <taxon>Fungi</taxon>
        <taxon>Dikarya</taxon>
        <taxon>Ascomycota</taxon>
        <taxon>Pezizomycotina</taxon>
        <taxon>Eurotiomycetes</taxon>
        <taxon>Eurotiomycetidae</taxon>
        <taxon>Onygenales</taxon>
        <taxon>Ajellomycetaceae</taxon>
        <taxon>Emergomyces</taxon>
    </lineage>
</organism>
<accession>A0A2B7ZD84</accession>
<gene>
    <name evidence="1" type="ORF">GX50_06462</name>
</gene>
<keyword evidence="2" id="KW-1185">Reference proteome</keyword>
<dbReference type="AlphaFoldDB" id="A0A2B7ZD84"/>